<evidence type="ECO:0000259" key="18">
    <source>
        <dbReference type="PROSITE" id="PS50211"/>
    </source>
</evidence>
<keyword evidence="12" id="KW-0460">Magnesium</keyword>
<sequence length="1222" mass="133840">MREIVHLQAGQCGNQIGAKFWEVISDEHGIDPTGTYHGDSDLQLERINVYYNEATGGNYVPRAVLVDLEPGTMDSVRSGPFGQIFRPDNFVFGQSGAGNNWAKGHYTEGAELVDAVLDVVRKEAESCDCLQGFQLTHSLGGGTGSGMGTLLISKIREEFPDRIMNTFSVVPSPKVSDTVVEPYNATLSVHQLVENTDETYCIDNEALYDICFRTLKLTTPTYGDLNHLVSATMSGVTTCLRFPGQLNADLRKLAVNMVPFPRLHFFMPGFAPLTSRGSQQYRALTVPELTQQMFDAKNMMAACDPRHGRYLTVAAVFRGRMSMKEVDEQMLSVQSKNSSYFVEWIPNNVKTAVCDIPPRGLKMAATFIGNSTAIQELFKRISEQFTAMFRRKAFLHWYTGEGMDEMEFTEAESNMNDLVSEYQQGGPPALFDWFFEAAYPASLQEDPPILRQFPPDFQDQESMQMVPKFCFPFDVESHLPWFEVFYKLLNTVGDLLAQDQVSEVDELLLNLLQQPLPGTQASVGLELGSGVRIASAEGLQSPVPGKNMSVSRDGEPWKGAVRSCGPSCPASLSVLQRNLTELVVAVTDENIVGLFAALLAERRVLLTSSKLSTLTSCVHASCALLYPMHWEHVLIPTLPPHLLDYCCAPMPYLIGVHASLAERVREKALEDVVILNVDSNTLETPFDDVQALPPDVVSLLRLRLRKVALAPGEGVSRLFLKAQALLFGGYRDALVCSPGQPVTFSEEAFLAQKPGAPLQAFHRRAVHLQLFKQFIEGRLEKLNTGEGFSDLFEQEITCSGASSGTLRSYQLWADNLKKGGGALLHSVKAKTQPAVRNMYRSAKSGLKGMQSLLMYKEGDSGLQRGGSLRAPSLTSRSDRLQQRLPITQHFGQNRPLRPRSRPSRRLRLEEKPSESLEERTPSLSPEDAQDPWAEEALDGSFLGSGEELDLLSEILDSLSTRATRTGSLRPSQSLDCCHREDLDSCLSLVRAPLPGPPVLPHLSIQPASTCFIQRPATCPSPTPTQPDIPGRSSWQADDDKPPEPQHLSLLPLHTPQPLDATSSGKHPTCQLPSETGPEIESPSQSLTASADPSSKGDPGSSPTEPQPPHFSPPHEATEDPTAQEDPRSQLLAAPSQPSPPESPRPEPNLGVTWTSQALDSVSDPGSSENPGASPSEGLLAVHLQPLEEPEAPRSPAAPASNWQEPQARSGPRVAELKKCFEG</sequence>
<dbReference type="AlphaFoldDB" id="A0A6B0R4R1"/>
<dbReference type="PRINTS" id="PR01161">
    <property type="entry name" value="TUBULIN"/>
</dbReference>
<dbReference type="PRINTS" id="PR01163">
    <property type="entry name" value="BETATUBULIN"/>
</dbReference>
<dbReference type="PROSITE" id="PS00228">
    <property type="entry name" value="TUBULIN_B_AUTOREG"/>
    <property type="match status" value="1"/>
</dbReference>
<dbReference type="InterPro" id="IPR008280">
    <property type="entry name" value="Tub_FtsZ_C"/>
</dbReference>
<keyword evidence="15" id="KW-0968">Cytoplasmic vesicle</keyword>
<feature type="compositionally biased region" description="Polar residues" evidence="17">
    <location>
        <begin position="1151"/>
        <end position="1172"/>
    </location>
</feature>
<reference evidence="19" key="1">
    <citation type="submission" date="2019-10" db="EMBL/GenBank/DDBJ databases">
        <title>The sequence and de novo assembly of the wild yak genome.</title>
        <authorList>
            <person name="Liu Y."/>
        </authorList>
    </citation>
    <scope>NUCLEOTIDE SEQUENCE [LARGE SCALE GENOMIC DNA]</scope>
    <source>
        <strain evidence="19">WY2019</strain>
    </source>
</reference>
<proteinExistence type="inferred from homology"/>
<dbReference type="InterPro" id="IPR001194">
    <property type="entry name" value="cDENN_dom"/>
</dbReference>
<evidence type="ECO:0000256" key="9">
    <source>
        <dbReference type="ARBA" id="ARBA00022701"/>
    </source>
</evidence>
<dbReference type="SMART" id="SM00799">
    <property type="entry name" value="DENN"/>
    <property type="match status" value="1"/>
</dbReference>
<dbReference type="SUPFAM" id="SSF55307">
    <property type="entry name" value="Tubulin C-terminal domain-like"/>
    <property type="match status" value="1"/>
</dbReference>
<feature type="compositionally biased region" description="Pro residues" evidence="17">
    <location>
        <begin position="1136"/>
        <end position="1146"/>
    </location>
</feature>
<keyword evidence="13" id="KW-0342">GTP-binding</keyword>
<keyword evidence="14" id="KW-0206">Cytoskeleton</keyword>
<dbReference type="Gene3D" id="3.30.450.200">
    <property type="match status" value="2"/>
</dbReference>
<feature type="compositionally biased region" description="Low complexity" evidence="17">
    <location>
        <begin position="1089"/>
        <end position="1102"/>
    </location>
</feature>
<dbReference type="GO" id="GO:0005874">
    <property type="term" value="C:microtubule"/>
    <property type="evidence" value="ECO:0007669"/>
    <property type="project" value="UniProtKB-KW"/>
</dbReference>
<dbReference type="FunFam" id="3.40.50.11500:FF:000001">
    <property type="entry name" value="Putative DENN domain-containing protein 1A"/>
    <property type="match status" value="1"/>
</dbReference>
<name>A0A6B0R4R1_9CETA</name>
<dbReference type="Pfam" id="PF03953">
    <property type="entry name" value="Tubulin_C"/>
    <property type="match status" value="1"/>
</dbReference>
<evidence type="ECO:0000256" key="14">
    <source>
        <dbReference type="ARBA" id="ARBA00023212"/>
    </source>
</evidence>
<dbReference type="GO" id="GO:0032456">
    <property type="term" value="P:endocytic recycling"/>
    <property type="evidence" value="ECO:0007669"/>
    <property type="project" value="TreeGrafter"/>
</dbReference>
<dbReference type="InterPro" id="IPR037516">
    <property type="entry name" value="Tripartite_DENN"/>
</dbReference>
<organism evidence="19 20">
    <name type="scientific">Bos mutus</name>
    <name type="common">wild yak</name>
    <dbReference type="NCBI Taxonomy" id="72004"/>
    <lineage>
        <taxon>Eukaryota</taxon>
        <taxon>Metazoa</taxon>
        <taxon>Chordata</taxon>
        <taxon>Craniata</taxon>
        <taxon>Vertebrata</taxon>
        <taxon>Euteleostomi</taxon>
        <taxon>Mammalia</taxon>
        <taxon>Eutheria</taxon>
        <taxon>Laurasiatheria</taxon>
        <taxon>Artiodactyla</taxon>
        <taxon>Ruminantia</taxon>
        <taxon>Pecora</taxon>
        <taxon>Bovidae</taxon>
        <taxon>Bovinae</taxon>
        <taxon>Bos</taxon>
    </lineage>
</organism>
<dbReference type="CDD" id="cd02187">
    <property type="entry name" value="beta_tubulin"/>
    <property type="match status" value="1"/>
</dbReference>
<dbReference type="GO" id="GO:0005829">
    <property type="term" value="C:cytosol"/>
    <property type="evidence" value="ECO:0007669"/>
    <property type="project" value="TreeGrafter"/>
</dbReference>
<dbReference type="GO" id="GO:0003924">
    <property type="term" value="F:GTPase activity"/>
    <property type="evidence" value="ECO:0007669"/>
    <property type="project" value="InterPro"/>
</dbReference>
<comment type="caution">
    <text evidence="19">The sequence shown here is derived from an EMBL/GenBank/DDBJ whole genome shotgun (WGS) entry which is preliminary data.</text>
</comment>
<feature type="compositionally biased region" description="Basic residues" evidence="17">
    <location>
        <begin position="896"/>
        <end position="905"/>
    </location>
</feature>
<dbReference type="InterPro" id="IPR005112">
    <property type="entry name" value="dDENN_dom"/>
</dbReference>
<keyword evidence="6" id="KW-0963">Cytoplasm</keyword>
<dbReference type="Pfam" id="PF02141">
    <property type="entry name" value="DENN"/>
    <property type="match status" value="1"/>
</dbReference>
<evidence type="ECO:0000256" key="5">
    <source>
        <dbReference type="ARBA" id="ARBA00011747"/>
    </source>
</evidence>
<comment type="cofactor">
    <cofactor evidence="1">
        <name>Mg(2+)</name>
        <dbReference type="ChEBI" id="CHEBI:18420"/>
    </cofactor>
</comment>
<dbReference type="SMART" id="SM00801">
    <property type="entry name" value="dDENN"/>
    <property type="match status" value="1"/>
</dbReference>
<dbReference type="SMART" id="SM00864">
    <property type="entry name" value="Tubulin"/>
    <property type="match status" value="1"/>
</dbReference>
<dbReference type="PROSITE" id="PS00227">
    <property type="entry name" value="TUBULIN"/>
    <property type="match status" value="1"/>
</dbReference>
<dbReference type="InterPro" id="IPR017975">
    <property type="entry name" value="Tubulin_CS"/>
</dbReference>
<dbReference type="InterPro" id="IPR013838">
    <property type="entry name" value="Beta-tubulin_BS"/>
</dbReference>
<dbReference type="Gene3D" id="6.10.140.1000">
    <property type="match status" value="1"/>
</dbReference>
<dbReference type="InterPro" id="IPR023123">
    <property type="entry name" value="Tubulin_C"/>
</dbReference>
<evidence type="ECO:0000256" key="6">
    <source>
        <dbReference type="ARBA" id="ARBA00022490"/>
    </source>
</evidence>
<dbReference type="InterPro" id="IPR040032">
    <property type="entry name" value="DENND1A/B/C"/>
</dbReference>
<evidence type="ECO:0000256" key="15">
    <source>
        <dbReference type="ARBA" id="ARBA00023329"/>
    </source>
</evidence>
<feature type="domain" description="UDENN" evidence="18">
    <location>
        <begin position="431"/>
        <end position="785"/>
    </location>
</feature>
<evidence type="ECO:0000256" key="3">
    <source>
        <dbReference type="ARBA" id="ARBA00004245"/>
    </source>
</evidence>
<evidence type="ECO:0000256" key="12">
    <source>
        <dbReference type="ARBA" id="ARBA00022842"/>
    </source>
</evidence>
<accession>A0A6B0R4R1</accession>
<dbReference type="SUPFAM" id="SSF52490">
    <property type="entry name" value="Tubulin nucleotide-binding domain-like"/>
    <property type="match status" value="1"/>
</dbReference>
<dbReference type="GO" id="GO:0007017">
    <property type="term" value="P:microtubule-based process"/>
    <property type="evidence" value="ECO:0007669"/>
    <property type="project" value="InterPro"/>
</dbReference>
<evidence type="ECO:0000256" key="16">
    <source>
        <dbReference type="ARBA" id="ARBA00034296"/>
    </source>
</evidence>
<dbReference type="Proteomes" id="UP000322234">
    <property type="component" value="Unassembled WGS sequence"/>
</dbReference>
<evidence type="ECO:0000256" key="10">
    <source>
        <dbReference type="ARBA" id="ARBA00022723"/>
    </source>
</evidence>
<evidence type="ECO:0000256" key="1">
    <source>
        <dbReference type="ARBA" id="ARBA00001946"/>
    </source>
</evidence>
<keyword evidence="10" id="KW-0479">Metal-binding</keyword>
<dbReference type="SMART" id="SM00865">
    <property type="entry name" value="Tubulin_C"/>
    <property type="match status" value="1"/>
</dbReference>
<keyword evidence="8" id="KW-0344">Guanine-nucleotide releasing factor</keyword>
<dbReference type="SMART" id="SM00800">
    <property type="entry name" value="uDENN"/>
    <property type="match status" value="1"/>
</dbReference>
<evidence type="ECO:0000256" key="7">
    <source>
        <dbReference type="ARBA" id="ARBA00022499"/>
    </source>
</evidence>
<gene>
    <name evidence="19" type="ORF">E5288_WYG002622</name>
</gene>
<evidence type="ECO:0000256" key="11">
    <source>
        <dbReference type="ARBA" id="ARBA00022741"/>
    </source>
</evidence>
<dbReference type="InterPro" id="IPR005113">
    <property type="entry name" value="uDENN_dom"/>
</dbReference>
<dbReference type="InterPro" id="IPR000217">
    <property type="entry name" value="Tubulin"/>
</dbReference>
<dbReference type="InterPro" id="IPR037103">
    <property type="entry name" value="Tubulin/FtsZ-like_C"/>
</dbReference>
<feature type="region of interest" description="Disordered" evidence="17">
    <location>
        <begin position="860"/>
        <end position="931"/>
    </location>
</feature>
<comment type="subunit">
    <text evidence="5">Dimer of alpha and beta chains. A typical microtubule is a hollow water-filled tube with an outer diameter of 25 nm and an inner diameter of 15 nM. Alpha-beta heterodimers associate head-to-tail to form protofilaments running lengthwise along the microtubule wall with the beta-tubulin subunit facing the microtubule plus end conferring a structural polarity. Microtubules usually have 13 protofilaments but different protofilament numbers can be found in some organisms and specialized cells.</text>
</comment>
<feature type="compositionally biased region" description="Polar residues" evidence="17">
    <location>
        <begin position="1059"/>
        <end position="1073"/>
    </location>
</feature>
<dbReference type="PANTHER" id="PTHR13196:SF25">
    <property type="entry name" value="DENN DOMAIN-CONTAINING PROTEIN 1C"/>
    <property type="match status" value="1"/>
</dbReference>
<evidence type="ECO:0000256" key="8">
    <source>
        <dbReference type="ARBA" id="ARBA00022658"/>
    </source>
</evidence>
<dbReference type="FunFam" id="3.40.50.1440:FF:000003">
    <property type="entry name" value="Tubulin beta chain"/>
    <property type="match status" value="1"/>
</dbReference>
<dbReference type="PROSITE" id="PS50211">
    <property type="entry name" value="DENN"/>
    <property type="match status" value="1"/>
</dbReference>
<dbReference type="EMBL" id="VBQZ03000018">
    <property type="protein sequence ID" value="MXQ83917.1"/>
    <property type="molecule type" value="Genomic_DNA"/>
</dbReference>
<dbReference type="GO" id="GO:0005085">
    <property type="term" value="F:guanyl-nucleotide exchange factor activity"/>
    <property type="evidence" value="ECO:0007669"/>
    <property type="project" value="UniProtKB-KW"/>
</dbReference>
<dbReference type="Gene3D" id="3.30.1330.20">
    <property type="entry name" value="Tubulin/FtsZ, C-terminal domain"/>
    <property type="match status" value="1"/>
</dbReference>
<dbReference type="InterPro" id="IPR043153">
    <property type="entry name" value="DENN_C"/>
</dbReference>
<dbReference type="Gene3D" id="3.40.50.1440">
    <property type="entry name" value="Tubulin/FtsZ, GTPase domain"/>
    <property type="match status" value="1"/>
</dbReference>
<comment type="function">
    <text evidence="16">Tubulin is the major constituent of microtubules, a cylinder consisting of laterally associated linear protofilaments composed of alpha- and beta-tubulin heterodimers. Microtubules grow by the addition of GTP-tubulin dimers to the microtubule end, where a stabilizing cap forms. Below the cap, tubulin dimers are in GDP-bound state, owing to GTPase activity of alpha-tubulin.</text>
</comment>
<keyword evidence="20" id="KW-1185">Reference proteome</keyword>
<dbReference type="GO" id="GO:0006897">
    <property type="term" value="P:endocytosis"/>
    <property type="evidence" value="ECO:0007669"/>
    <property type="project" value="TreeGrafter"/>
</dbReference>
<dbReference type="Pfam" id="PF00091">
    <property type="entry name" value="Tubulin"/>
    <property type="match status" value="1"/>
</dbReference>
<dbReference type="GO" id="GO:0046872">
    <property type="term" value="F:metal ion binding"/>
    <property type="evidence" value="ECO:0007669"/>
    <property type="project" value="UniProtKB-KW"/>
</dbReference>
<keyword evidence="7" id="KW-1017">Isopeptide bond</keyword>
<dbReference type="PANTHER" id="PTHR13196">
    <property type="entry name" value="DENN DOMAIN-CONTAINING"/>
    <property type="match status" value="1"/>
</dbReference>
<evidence type="ECO:0000256" key="4">
    <source>
        <dbReference type="ARBA" id="ARBA00009636"/>
    </source>
</evidence>
<dbReference type="FunFam" id="1.10.287.600:FF:000013">
    <property type="entry name" value="Tubulin beta chain"/>
    <property type="match status" value="1"/>
</dbReference>
<keyword evidence="9" id="KW-0493">Microtubule</keyword>
<dbReference type="GO" id="GO:1901981">
    <property type="term" value="F:phosphatidylinositol phosphate binding"/>
    <property type="evidence" value="ECO:0007669"/>
    <property type="project" value="TreeGrafter"/>
</dbReference>
<keyword evidence="11" id="KW-0547">Nucleotide-binding</keyword>
<evidence type="ECO:0000313" key="19">
    <source>
        <dbReference type="EMBL" id="MXQ83917.1"/>
    </source>
</evidence>
<dbReference type="InterPro" id="IPR002453">
    <property type="entry name" value="Beta_tubulin"/>
</dbReference>
<dbReference type="InterPro" id="IPR036525">
    <property type="entry name" value="Tubulin/FtsZ_GTPase_sf"/>
</dbReference>
<evidence type="ECO:0000256" key="17">
    <source>
        <dbReference type="SAM" id="MobiDB-lite"/>
    </source>
</evidence>
<evidence type="ECO:0000256" key="2">
    <source>
        <dbReference type="ARBA" id="ARBA00004132"/>
    </source>
</evidence>
<dbReference type="FunFam" id="3.30.1330.20:FF:000002">
    <property type="entry name" value="Tubulin beta chain"/>
    <property type="match status" value="1"/>
</dbReference>
<dbReference type="Gene3D" id="1.10.287.600">
    <property type="entry name" value="Helix hairpin bin"/>
    <property type="match status" value="1"/>
</dbReference>
<dbReference type="Gene3D" id="3.40.50.11500">
    <property type="match status" value="1"/>
</dbReference>
<dbReference type="GO" id="GO:0005200">
    <property type="term" value="F:structural constituent of cytoskeleton"/>
    <property type="evidence" value="ECO:0007669"/>
    <property type="project" value="InterPro"/>
</dbReference>
<protein>
    <recommendedName>
        <fullName evidence="18">UDENN domain-containing protein</fullName>
    </recommendedName>
</protein>
<comment type="subcellular location">
    <subcellularLocation>
        <location evidence="3">Cytoplasm</location>
        <location evidence="3">Cytoskeleton</location>
    </subcellularLocation>
    <subcellularLocation>
        <location evidence="2">Cytoplasmic vesicle</location>
        <location evidence="2">Clathrin-coated vesicle</location>
    </subcellularLocation>
</comment>
<feature type="region of interest" description="Disordered" evidence="17">
    <location>
        <begin position="1013"/>
        <end position="1222"/>
    </location>
</feature>
<evidence type="ECO:0000256" key="13">
    <source>
        <dbReference type="ARBA" id="ARBA00023134"/>
    </source>
</evidence>
<comment type="similarity">
    <text evidence="4">Belongs to the tubulin family.</text>
</comment>
<evidence type="ECO:0000313" key="20">
    <source>
        <dbReference type="Proteomes" id="UP000322234"/>
    </source>
</evidence>
<dbReference type="Pfam" id="PF03455">
    <property type="entry name" value="dDENN"/>
    <property type="match status" value="1"/>
</dbReference>
<feature type="compositionally biased region" description="Basic and acidic residues" evidence="17">
    <location>
        <begin position="906"/>
        <end position="920"/>
    </location>
</feature>
<dbReference type="InterPro" id="IPR018316">
    <property type="entry name" value="Tubulin/FtsZ_2-layer-sand-dom"/>
</dbReference>
<dbReference type="GO" id="GO:0030136">
    <property type="term" value="C:clathrin-coated vesicle"/>
    <property type="evidence" value="ECO:0007669"/>
    <property type="project" value="UniProtKB-SubCell"/>
</dbReference>
<dbReference type="InterPro" id="IPR003008">
    <property type="entry name" value="Tubulin_FtsZ_GTPase"/>
</dbReference>
<dbReference type="GO" id="GO:0005525">
    <property type="term" value="F:GTP binding"/>
    <property type="evidence" value="ECO:0007669"/>
    <property type="project" value="UniProtKB-KW"/>
</dbReference>